<name>A0ABN7JSI5_9HYPH</name>
<evidence type="ECO:0000256" key="1">
    <source>
        <dbReference type="SAM" id="Phobius"/>
    </source>
</evidence>
<organism evidence="2 3">
    <name type="scientific">Pseudorhizobium endolithicum</name>
    <dbReference type="NCBI Taxonomy" id="1191678"/>
    <lineage>
        <taxon>Bacteria</taxon>
        <taxon>Pseudomonadati</taxon>
        <taxon>Pseudomonadota</taxon>
        <taxon>Alphaproteobacteria</taxon>
        <taxon>Hyphomicrobiales</taxon>
        <taxon>Rhizobiaceae</taxon>
        <taxon>Rhizobium/Agrobacterium group</taxon>
        <taxon>Pseudorhizobium</taxon>
    </lineage>
</organism>
<evidence type="ECO:0000313" key="2">
    <source>
        <dbReference type="EMBL" id="CAD7045840.1"/>
    </source>
</evidence>
<dbReference type="EMBL" id="CABFWF030000013">
    <property type="protein sequence ID" value="CAD7045840.1"/>
    <property type="molecule type" value="Genomic_DNA"/>
</dbReference>
<keyword evidence="1" id="KW-0472">Membrane</keyword>
<feature type="transmembrane region" description="Helical" evidence="1">
    <location>
        <begin position="6"/>
        <end position="25"/>
    </location>
</feature>
<feature type="transmembrane region" description="Helical" evidence="1">
    <location>
        <begin position="62"/>
        <end position="87"/>
    </location>
</feature>
<keyword evidence="1" id="KW-1133">Transmembrane helix</keyword>
<accession>A0ABN7JSI5</accession>
<evidence type="ECO:0000313" key="3">
    <source>
        <dbReference type="Proteomes" id="UP000606921"/>
    </source>
</evidence>
<comment type="caution">
    <text evidence="2">The sequence shown here is derived from an EMBL/GenBank/DDBJ whole genome shotgun (WGS) entry which is preliminary data.</text>
</comment>
<keyword evidence="3" id="KW-1185">Reference proteome</keyword>
<dbReference type="Proteomes" id="UP000606921">
    <property type="component" value="Unassembled WGS sequence"/>
</dbReference>
<keyword evidence="1" id="KW-0812">Transmembrane</keyword>
<reference evidence="2 3" key="1">
    <citation type="submission" date="2020-11" db="EMBL/GenBank/DDBJ databases">
        <authorList>
            <person name="Lassalle F."/>
        </authorList>
    </citation>
    <scope>NUCLEOTIDE SEQUENCE [LARGE SCALE GENOMIC DNA]</scope>
    <source>
        <strain evidence="2 3">JC140</strain>
    </source>
</reference>
<proteinExistence type="predicted"/>
<sequence length="91" mass="9532">MELLASQLIDPFRIGMIFFLLVTALRTRAATGMVVPLGLGVVFIAILLPLTTARDASGTGDMAMAVAAGIAANALILSVCLAAWTAWKKTR</sequence>
<protein>
    <submittedName>
        <fullName evidence="2">Uncharacterized protein</fullName>
    </submittedName>
</protein>
<feature type="transmembrane region" description="Helical" evidence="1">
    <location>
        <begin position="32"/>
        <end position="50"/>
    </location>
</feature>
<gene>
    <name evidence="2" type="ORF">REJC140_04013</name>
</gene>